<dbReference type="Pfam" id="PF22381">
    <property type="entry name" value="Staph_reg_Sar_Rot"/>
    <property type="match status" value="1"/>
</dbReference>
<reference evidence="7" key="3">
    <citation type="submission" date="2023-01" db="EMBL/GenBank/DDBJ databases">
        <authorList>
            <person name="Sun Q."/>
            <person name="Evtushenko L."/>
        </authorList>
    </citation>
    <scope>NUCLEOTIDE SEQUENCE</scope>
    <source>
        <strain evidence="7">VKM B-1606</strain>
    </source>
</reference>
<dbReference type="InterPro" id="IPR039422">
    <property type="entry name" value="MarR/SlyA-like"/>
</dbReference>
<dbReference type="SUPFAM" id="SSF46785">
    <property type="entry name" value="Winged helix' DNA-binding domain"/>
    <property type="match status" value="1"/>
</dbReference>
<accession>A0A9W6MSA0</accession>
<proteinExistence type="predicted"/>
<dbReference type="FunFam" id="1.10.10.10:FF:000163">
    <property type="entry name" value="MarR family transcriptional regulator"/>
    <property type="match status" value="1"/>
</dbReference>
<keyword evidence="3" id="KW-0805">Transcription regulation</keyword>
<dbReference type="Proteomes" id="UP000758856">
    <property type="component" value="Unassembled WGS sequence"/>
</dbReference>
<dbReference type="SMART" id="SM00347">
    <property type="entry name" value="HTH_MARR"/>
    <property type="match status" value="1"/>
</dbReference>
<dbReference type="GO" id="GO:0005737">
    <property type="term" value="C:cytoplasm"/>
    <property type="evidence" value="ECO:0007669"/>
    <property type="project" value="UniProtKB-SubCell"/>
</dbReference>
<dbReference type="RefSeq" id="WP_204949169.1">
    <property type="nucleotide sequence ID" value="NZ_BSFF01000002.1"/>
</dbReference>
<dbReference type="InterPro" id="IPR000835">
    <property type="entry name" value="HTH_MarR-typ"/>
</dbReference>
<dbReference type="PANTHER" id="PTHR33164">
    <property type="entry name" value="TRANSCRIPTIONAL REGULATOR, MARR FAMILY"/>
    <property type="match status" value="1"/>
</dbReference>
<dbReference type="InterPro" id="IPR036388">
    <property type="entry name" value="WH-like_DNA-bd_sf"/>
</dbReference>
<evidence type="ECO:0000313" key="9">
    <source>
        <dbReference type="Proteomes" id="UP000758856"/>
    </source>
</evidence>
<keyword evidence="2" id="KW-0963">Cytoplasm</keyword>
<feature type="domain" description="HTH marR-type" evidence="6">
    <location>
        <begin position="9"/>
        <end position="140"/>
    </location>
</feature>
<dbReference type="GO" id="GO:0003700">
    <property type="term" value="F:DNA-binding transcription factor activity"/>
    <property type="evidence" value="ECO:0007669"/>
    <property type="project" value="InterPro"/>
</dbReference>
<organism evidence="7 10">
    <name type="scientific">Methylopila capsulata</name>
    <dbReference type="NCBI Taxonomy" id="61654"/>
    <lineage>
        <taxon>Bacteria</taxon>
        <taxon>Pseudomonadati</taxon>
        <taxon>Pseudomonadota</taxon>
        <taxon>Alphaproteobacteria</taxon>
        <taxon>Hyphomicrobiales</taxon>
        <taxon>Methylopilaceae</taxon>
        <taxon>Methylopila</taxon>
    </lineage>
</organism>
<evidence type="ECO:0000256" key="2">
    <source>
        <dbReference type="ARBA" id="ARBA00022490"/>
    </source>
</evidence>
<evidence type="ECO:0000313" key="10">
    <source>
        <dbReference type="Proteomes" id="UP001143400"/>
    </source>
</evidence>
<evidence type="ECO:0000256" key="3">
    <source>
        <dbReference type="ARBA" id="ARBA00023015"/>
    </source>
</evidence>
<evidence type="ECO:0000313" key="7">
    <source>
        <dbReference type="EMBL" id="GLK56083.1"/>
    </source>
</evidence>
<name>A0A9W6MSA0_9HYPH</name>
<reference evidence="8 9" key="2">
    <citation type="submission" date="2021-01" db="EMBL/GenBank/DDBJ databases">
        <title>Genomic Encyclopedia of Type Strains, Phase IV (KMG-IV): sequencing the most valuable type-strain genomes for metagenomic binning, comparative biology and taxonomic classification.</title>
        <authorList>
            <person name="Goeker M."/>
        </authorList>
    </citation>
    <scope>NUCLEOTIDE SEQUENCE [LARGE SCALE GENOMIC DNA]</scope>
    <source>
        <strain evidence="8 9">DSM 6130</strain>
    </source>
</reference>
<dbReference type="InterPro" id="IPR055166">
    <property type="entry name" value="Transc_reg_Sar_Rot_HTH"/>
</dbReference>
<evidence type="ECO:0000313" key="8">
    <source>
        <dbReference type="EMBL" id="MBM7850789.1"/>
    </source>
</evidence>
<dbReference type="AlphaFoldDB" id="A0A9W6MSA0"/>
<dbReference type="GO" id="GO:0003677">
    <property type="term" value="F:DNA binding"/>
    <property type="evidence" value="ECO:0007669"/>
    <property type="project" value="UniProtKB-KW"/>
</dbReference>
<evidence type="ECO:0000256" key="1">
    <source>
        <dbReference type="ARBA" id="ARBA00004496"/>
    </source>
</evidence>
<keyword evidence="9" id="KW-1185">Reference proteome</keyword>
<evidence type="ECO:0000256" key="5">
    <source>
        <dbReference type="ARBA" id="ARBA00023163"/>
    </source>
</evidence>
<reference evidence="7" key="1">
    <citation type="journal article" date="2014" name="Int. J. Syst. Evol. Microbiol.">
        <title>Complete genome sequence of Corynebacterium casei LMG S-19264T (=DSM 44701T), isolated from a smear-ripened cheese.</title>
        <authorList>
            <consortium name="US DOE Joint Genome Institute (JGI-PGF)"/>
            <person name="Walter F."/>
            <person name="Albersmeier A."/>
            <person name="Kalinowski J."/>
            <person name="Ruckert C."/>
        </authorList>
    </citation>
    <scope>NUCLEOTIDE SEQUENCE</scope>
    <source>
        <strain evidence="7">VKM B-1606</strain>
    </source>
</reference>
<protein>
    <submittedName>
        <fullName evidence="7 8">Transcriptional regulator</fullName>
    </submittedName>
</protein>
<comment type="subcellular location">
    <subcellularLocation>
        <location evidence="1">Cytoplasm</location>
    </subcellularLocation>
</comment>
<evidence type="ECO:0000256" key="4">
    <source>
        <dbReference type="ARBA" id="ARBA00023125"/>
    </source>
</evidence>
<keyword evidence="5" id="KW-0804">Transcription</keyword>
<dbReference type="EMBL" id="BSFF01000002">
    <property type="protein sequence ID" value="GLK56083.1"/>
    <property type="molecule type" value="Genomic_DNA"/>
</dbReference>
<sequence>MADVPLDLDAFVCFAIYSANGAFNRAYKPALDALGLTYPQYVTMVALWTQDDVTVGALGDRLFLESNTLTPLLKRLESAGLVTRRRDPADERQVRIQLTDAGRALKVRAKGVPQAISGAFAGADPDDIARLRDEISRLRDALNTR</sequence>
<evidence type="ECO:0000259" key="6">
    <source>
        <dbReference type="PROSITE" id="PS50995"/>
    </source>
</evidence>
<dbReference type="InterPro" id="IPR036390">
    <property type="entry name" value="WH_DNA-bd_sf"/>
</dbReference>
<dbReference type="Proteomes" id="UP001143400">
    <property type="component" value="Unassembled WGS sequence"/>
</dbReference>
<dbReference type="PROSITE" id="PS50995">
    <property type="entry name" value="HTH_MARR_2"/>
    <property type="match status" value="1"/>
</dbReference>
<dbReference type="EMBL" id="JAFBCY010000001">
    <property type="protein sequence ID" value="MBM7850789.1"/>
    <property type="molecule type" value="Genomic_DNA"/>
</dbReference>
<dbReference type="Gene3D" id="1.10.10.10">
    <property type="entry name" value="Winged helix-like DNA-binding domain superfamily/Winged helix DNA-binding domain"/>
    <property type="match status" value="1"/>
</dbReference>
<dbReference type="PANTHER" id="PTHR33164:SF5">
    <property type="entry name" value="ORGANIC HYDROPEROXIDE RESISTANCE TRANSCRIPTIONAL REGULATOR"/>
    <property type="match status" value="1"/>
</dbReference>
<comment type="caution">
    <text evidence="7">The sequence shown here is derived from an EMBL/GenBank/DDBJ whole genome shotgun (WGS) entry which is preliminary data.</text>
</comment>
<keyword evidence="4 8" id="KW-0238">DNA-binding</keyword>
<dbReference type="GO" id="GO:0006950">
    <property type="term" value="P:response to stress"/>
    <property type="evidence" value="ECO:0007669"/>
    <property type="project" value="TreeGrafter"/>
</dbReference>
<gene>
    <name evidence="7" type="ORF">GCM10008170_21020</name>
    <name evidence="8" type="ORF">JOD31_001001</name>
</gene>